<keyword evidence="1" id="KW-0732">Signal</keyword>
<accession>A0ABP0S4E4</accession>
<sequence>MMPLLLPLAAAFASMASAASESCEESALLQKNLAALKELKTEKQMQEVNKTEKIPSFFAIMGLNMATGLLQTACNNVEQEVKMATAFLHAESGSPLESFESESTEKLSGVFETMQLELEKGVKQVEMGLMMLGLSSSMTALQSSLEIAKEEIKKMKESCNLVEPDAVQGCAAAAAKAHERLTETFEAWIKAAAAELVTKVNSAEQEKMEAYNKEKVPATTSMVDEMGAKVASLISTIAQQIEDDTSN</sequence>
<feature type="chain" id="PRO_5046889388" evidence="1">
    <location>
        <begin position="19"/>
        <end position="247"/>
    </location>
</feature>
<keyword evidence="3" id="KW-1185">Reference proteome</keyword>
<evidence type="ECO:0000256" key="1">
    <source>
        <dbReference type="SAM" id="SignalP"/>
    </source>
</evidence>
<name>A0ABP0S4E4_9DINO</name>
<proteinExistence type="predicted"/>
<reference evidence="2 3" key="1">
    <citation type="submission" date="2024-02" db="EMBL/GenBank/DDBJ databases">
        <authorList>
            <person name="Chen Y."/>
            <person name="Shah S."/>
            <person name="Dougan E. K."/>
            <person name="Thang M."/>
            <person name="Chan C."/>
        </authorList>
    </citation>
    <scope>NUCLEOTIDE SEQUENCE [LARGE SCALE GENOMIC DNA]</scope>
</reference>
<evidence type="ECO:0000313" key="2">
    <source>
        <dbReference type="EMBL" id="CAK9107160.1"/>
    </source>
</evidence>
<evidence type="ECO:0000313" key="3">
    <source>
        <dbReference type="Proteomes" id="UP001642464"/>
    </source>
</evidence>
<dbReference type="EMBL" id="CAXAMM010042862">
    <property type="protein sequence ID" value="CAK9107160.1"/>
    <property type="molecule type" value="Genomic_DNA"/>
</dbReference>
<dbReference type="Proteomes" id="UP001642464">
    <property type="component" value="Unassembled WGS sequence"/>
</dbReference>
<comment type="caution">
    <text evidence="2">The sequence shown here is derived from an EMBL/GenBank/DDBJ whole genome shotgun (WGS) entry which is preliminary data.</text>
</comment>
<protein>
    <submittedName>
        <fullName evidence="2">Uncharacterized protein</fullName>
    </submittedName>
</protein>
<organism evidence="2 3">
    <name type="scientific">Durusdinium trenchii</name>
    <dbReference type="NCBI Taxonomy" id="1381693"/>
    <lineage>
        <taxon>Eukaryota</taxon>
        <taxon>Sar</taxon>
        <taxon>Alveolata</taxon>
        <taxon>Dinophyceae</taxon>
        <taxon>Suessiales</taxon>
        <taxon>Symbiodiniaceae</taxon>
        <taxon>Durusdinium</taxon>
    </lineage>
</organism>
<gene>
    <name evidence="2" type="ORF">SCF082_LOCUS49893</name>
</gene>
<feature type="signal peptide" evidence="1">
    <location>
        <begin position="1"/>
        <end position="18"/>
    </location>
</feature>